<organism evidence="2">
    <name type="scientific">Flavonifractor plautii</name>
    <name type="common">Fusobacterium plautii</name>
    <dbReference type="NCBI Taxonomy" id="292800"/>
    <lineage>
        <taxon>Bacteria</taxon>
        <taxon>Bacillati</taxon>
        <taxon>Bacillota</taxon>
        <taxon>Clostridia</taxon>
        <taxon>Eubacteriales</taxon>
        <taxon>Oscillospiraceae</taxon>
        <taxon>Flavonifractor</taxon>
    </lineage>
</organism>
<dbReference type="SUPFAM" id="SSF53041">
    <property type="entry name" value="Resolvase-like"/>
    <property type="match status" value="1"/>
</dbReference>
<dbReference type="GO" id="GO:0003677">
    <property type="term" value="F:DNA binding"/>
    <property type="evidence" value="ECO:0007669"/>
    <property type="project" value="InterPro"/>
</dbReference>
<protein>
    <recommendedName>
        <fullName evidence="1">Resolvase/invertase-type recombinase catalytic domain-containing protein</fullName>
    </recommendedName>
</protein>
<gene>
    <name evidence="2" type="ORF">FPLFYP42_01856</name>
</gene>
<proteinExistence type="predicted"/>
<dbReference type="EMBL" id="CACRUB010000031">
    <property type="protein sequence ID" value="VYU29998.1"/>
    <property type="molecule type" value="Genomic_DNA"/>
</dbReference>
<dbReference type="RefSeq" id="WP_156621590.1">
    <property type="nucleotide sequence ID" value="NZ_CACRUB010000031.1"/>
</dbReference>
<reference evidence="2" key="1">
    <citation type="submission" date="2019-11" db="EMBL/GenBank/DDBJ databases">
        <authorList>
            <person name="Feng L."/>
        </authorList>
    </citation>
    <scope>NUCLEOTIDE SEQUENCE</scope>
    <source>
        <strain evidence="2">FplautiiLFYP42</strain>
    </source>
</reference>
<accession>A0A6N3DRP8</accession>
<dbReference type="SMART" id="SM00857">
    <property type="entry name" value="Resolvase"/>
    <property type="match status" value="1"/>
</dbReference>
<dbReference type="InterPro" id="IPR006119">
    <property type="entry name" value="Resolv_N"/>
</dbReference>
<feature type="domain" description="Resolvase/invertase-type recombinase catalytic" evidence="1">
    <location>
        <begin position="56"/>
        <end position="181"/>
    </location>
</feature>
<name>A0A6N3DRP8_FLAPL</name>
<evidence type="ECO:0000313" key="2">
    <source>
        <dbReference type="EMBL" id="VYU29998.1"/>
    </source>
</evidence>
<sequence length="202" mass="23374">MDEIDVFQKMGEVAGIQQVSFATPEEAARRRKIAAHRLWLNSIRHERPSTAQHYRIGIYIRYFNQTKYENYLDYHKKQFLDCIALCPNWEFVGFYVDKGSTPPNMESAPAWCNLLNDCMAGKIDLIITQKVSNVSKKMPEITICARLLAAQRHPIGIYFISEDLFTLASYYQEDLRDIGFLPDQSLEGLPENWAEERGLTDD</sequence>
<evidence type="ECO:0000259" key="1">
    <source>
        <dbReference type="SMART" id="SM00857"/>
    </source>
</evidence>
<dbReference type="AlphaFoldDB" id="A0A6N3DRP8"/>
<dbReference type="InterPro" id="IPR036162">
    <property type="entry name" value="Resolvase-like_N_sf"/>
</dbReference>
<dbReference type="GO" id="GO:0000150">
    <property type="term" value="F:DNA strand exchange activity"/>
    <property type="evidence" value="ECO:0007669"/>
    <property type="project" value="InterPro"/>
</dbReference>
<dbReference type="Gene3D" id="3.40.50.1390">
    <property type="entry name" value="Resolvase, N-terminal catalytic domain"/>
    <property type="match status" value="1"/>
</dbReference>